<proteinExistence type="predicted"/>
<protein>
    <recommendedName>
        <fullName evidence="3">Endonuclease/exonuclease/phosphatase domain-containing protein</fullName>
    </recommendedName>
</protein>
<reference evidence="1 2" key="1">
    <citation type="submission" date="2019-05" db="EMBL/GenBank/DDBJ databases">
        <title>Another draft genome of Portunus trituberculatus and its Hox gene families provides insights of decapod evolution.</title>
        <authorList>
            <person name="Jeong J.-H."/>
            <person name="Song I."/>
            <person name="Kim S."/>
            <person name="Choi T."/>
            <person name="Kim D."/>
            <person name="Ryu S."/>
            <person name="Kim W."/>
        </authorList>
    </citation>
    <scope>NUCLEOTIDE SEQUENCE [LARGE SCALE GENOMIC DNA]</scope>
    <source>
        <tissue evidence="1">Muscle</tissue>
    </source>
</reference>
<evidence type="ECO:0008006" key="3">
    <source>
        <dbReference type="Google" id="ProtNLM"/>
    </source>
</evidence>
<comment type="caution">
    <text evidence="1">The sequence shown here is derived from an EMBL/GenBank/DDBJ whole genome shotgun (WGS) entry which is preliminary data.</text>
</comment>
<evidence type="ECO:0000313" key="1">
    <source>
        <dbReference type="EMBL" id="MPC86172.1"/>
    </source>
</evidence>
<dbReference type="EMBL" id="VSRR010070688">
    <property type="protein sequence ID" value="MPC86172.1"/>
    <property type="molecule type" value="Genomic_DNA"/>
</dbReference>
<dbReference type="AlphaFoldDB" id="A0A5B7IQS9"/>
<accession>A0A5B7IQS9</accession>
<name>A0A5B7IQS9_PORTR</name>
<evidence type="ECO:0000313" key="2">
    <source>
        <dbReference type="Proteomes" id="UP000324222"/>
    </source>
</evidence>
<keyword evidence="2" id="KW-1185">Reference proteome</keyword>
<organism evidence="1 2">
    <name type="scientific">Portunus trituberculatus</name>
    <name type="common">Swimming crab</name>
    <name type="synonym">Neptunus trituberculatus</name>
    <dbReference type="NCBI Taxonomy" id="210409"/>
    <lineage>
        <taxon>Eukaryota</taxon>
        <taxon>Metazoa</taxon>
        <taxon>Ecdysozoa</taxon>
        <taxon>Arthropoda</taxon>
        <taxon>Crustacea</taxon>
        <taxon>Multicrustacea</taxon>
        <taxon>Malacostraca</taxon>
        <taxon>Eumalacostraca</taxon>
        <taxon>Eucarida</taxon>
        <taxon>Decapoda</taxon>
        <taxon>Pleocyemata</taxon>
        <taxon>Brachyura</taxon>
        <taxon>Eubrachyura</taxon>
        <taxon>Portunoidea</taxon>
        <taxon>Portunidae</taxon>
        <taxon>Portuninae</taxon>
        <taxon>Portunus</taxon>
    </lineage>
</organism>
<sequence length="93" mass="10744">MEHILSLYPFTEISIPGDFNVHHHLWLSSLFTDHPGSPKVEVSLAFYLCQMGYYADFPWNDYCFRVRDPSLCAERIAEVIVSGMEAYIPHSFS</sequence>
<gene>
    <name evidence="1" type="ORF">E2C01_080988</name>
</gene>
<dbReference type="Proteomes" id="UP000324222">
    <property type="component" value="Unassembled WGS sequence"/>
</dbReference>